<accession>A0A369JZ47</accession>
<reference evidence="1" key="1">
    <citation type="submission" date="2018-04" db="EMBL/GenBank/DDBJ databases">
        <title>Whole genome sequencing of Hypsizygus marmoreus.</title>
        <authorList>
            <person name="Choi I.-G."/>
            <person name="Min B."/>
            <person name="Kim J.-G."/>
            <person name="Kim S."/>
            <person name="Oh Y.-L."/>
            <person name="Kong W.-S."/>
            <person name="Park H."/>
            <person name="Jeong J."/>
            <person name="Song E.-S."/>
        </authorList>
    </citation>
    <scope>NUCLEOTIDE SEQUENCE [LARGE SCALE GENOMIC DNA]</scope>
    <source>
        <strain evidence="1">51987-8</strain>
    </source>
</reference>
<evidence type="ECO:0000313" key="1">
    <source>
        <dbReference type="EMBL" id="RDB26510.1"/>
    </source>
</evidence>
<proteinExistence type="predicted"/>
<organism evidence="1 2">
    <name type="scientific">Hypsizygus marmoreus</name>
    <name type="common">White beech mushroom</name>
    <name type="synonym">Agaricus marmoreus</name>
    <dbReference type="NCBI Taxonomy" id="39966"/>
    <lineage>
        <taxon>Eukaryota</taxon>
        <taxon>Fungi</taxon>
        <taxon>Dikarya</taxon>
        <taxon>Basidiomycota</taxon>
        <taxon>Agaricomycotina</taxon>
        <taxon>Agaricomycetes</taxon>
        <taxon>Agaricomycetidae</taxon>
        <taxon>Agaricales</taxon>
        <taxon>Tricholomatineae</taxon>
        <taxon>Lyophyllaceae</taxon>
        <taxon>Hypsizygus</taxon>
    </lineage>
</organism>
<evidence type="ECO:0000313" key="2">
    <source>
        <dbReference type="Proteomes" id="UP000076154"/>
    </source>
</evidence>
<gene>
    <name evidence="1" type="ORF">Hypma_005665</name>
</gene>
<name>A0A369JZ47_HYPMA</name>
<protein>
    <submittedName>
        <fullName evidence="1">Uncharacterized protein</fullName>
    </submittedName>
</protein>
<dbReference type="InParanoid" id="A0A369JZ47"/>
<dbReference type="Proteomes" id="UP000076154">
    <property type="component" value="Unassembled WGS sequence"/>
</dbReference>
<dbReference type="AlphaFoldDB" id="A0A369JZ47"/>
<sequence>MAKMTLICPLPVASFCSSAPITRNYLRLALVSYVLPLWLVSPSSGQCGLANLGFGHLKALSRILATSAAAKR</sequence>
<comment type="caution">
    <text evidence="1">The sequence shown here is derived from an EMBL/GenBank/DDBJ whole genome shotgun (WGS) entry which is preliminary data.</text>
</comment>
<dbReference type="EMBL" id="LUEZ02000029">
    <property type="protein sequence ID" value="RDB26510.1"/>
    <property type="molecule type" value="Genomic_DNA"/>
</dbReference>
<keyword evidence="2" id="KW-1185">Reference proteome</keyword>